<evidence type="ECO:0000256" key="1">
    <source>
        <dbReference type="SAM" id="MobiDB-lite"/>
    </source>
</evidence>
<reference evidence="3" key="1">
    <citation type="submission" date="2019-09" db="UniProtKB">
        <authorList>
            <consortium name="WormBaseParasite"/>
        </authorList>
    </citation>
    <scope>IDENTIFICATION</scope>
</reference>
<keyword evidence="2" id="KW-1185">Reference proteome</keyword>
<sequence>LTLAETCLSCGLKRPRTVEFRRVEPESGATPTELGWRGAMSESVS</sequence>
<organism evidence="2 3">
    <name type="scientific">Heligmosomoides polygyrus</name>
    <name type="common">Parasitic roundworm</name>
    <dbReference type="NCBI Taxonomy" id="6339"/>
    <lineage>
        <taxon>Eukaryota</taxon>
        <taxon>Metazoa</taxon>
        <taxon>Ecdysozoa</taxon>
        <taxon>Nematoda</taxon>
        <taxon>Chromadorea</taxon>
        <taxon>Rhabditida</taxon>
        <taxon>Rhabditina</taxon>
        <taxon>Rhabditomorpha</taxon>
        <taxon>Strongyloidea</taxon>
        <taxon>Heligmosomidae</taxon>
        <taxon>Heligmosomoides</taxon>
    </lineage>
</organism>
<feature type="region of interest" description="Disordered" evidence="1">
    <location>
        <begin position="23"/>
        <end position="45"/>
    </location>
</feature>
<accession>A0A183GRG0</accession>
<dbReference type="WBParaSite" id="HPBE_0002528001-mRNA-1">
    <property type="protein sequence ID" value="HPBE_0002528001-mRNA-1"/>
    <property type="gene ID" value="HPBE_0002528001"/>
</dbReference>
<evidence type="ECO:0000313" key="3">
    <source>
        <dbReference type="WBParaSite" id="HPBE_0002528001-mRNA-1"/>
    </source>
</evidence>
<dbReference type="AlphaFoldDB" id="A0A183GRG0"/>
<dbReference type="Proteomes" id="UP000050761">
    <property type="component" value="Unassembled WGS sequence"/>
</dbReference>
<name>A0A183GRG0_HELPZ</name>
<protein>
    <submittedName>
        <fullName evidence="3">Ribosome biogenesis/translation initiation ATPase RLI</fullName>
    </submittedName>
</protein>
<evidence type="ECO:0000313" key="2">
    <source>
        <dbReference type="Proteomes" id="UP000050761"/>
    </source>
</evidence>
<proteinExistence type="predicted"/>